<protein>
    <submittedName>
        <fullName evidence="3">Copper ion binding protein</fullName>
    </submittedName>
</protein>
<feature type="domain" description="HMA" evidence="2">
    <location>
        <begin position="2"/>
        <end position="67"/>
    </location>
</feature>
<dbReference type="SUPFAM" id="SSF55008">
    <property type="entry name" value="HMA, heavy metal-associated domain"/>
    <property type="match status" value="1"/>
</dbReference>
<dbReference type="InterPro" id="IPR006121">
    <property type="entry name" value="HMA_dom"/>
</dbReference>
<dbReference type="PROSITE" id="PS01047">
    <property type="entry name" value="HMA_1"/>
    <property type="match status" value="1"/>
</dbReference>
<dbReference type="STRING" id="158898.SAMN04488548_134225"/>
<evidence type="ECO:0000313" key="3">
    <source>
        <dbReference type="EMBL" id="SDU25721.1"/>
    </source>
</evidence>
<gene>
    <name evidence="3" type="ORF">SAMN04488548_134225</name>
</gene>
<dbReference type="EMBL" id="FNLM01000034">
    <property type="protein sequence ID" value="SDU25721.1"/>
    <property type="molecule type" value="Genomic_DNA"/>
</dbReference>
<sequence length="68" mass="6829">MSTSTVIVSGMTCGHCASSVREEVGALAGVTDVDVDLASGHVTISSSAPIEPDAIRGAIEEAGYHLAQ</sequence>
<accession>A0A1H2H1L4</accession>
<dbReference type="Proteomes" id="UP000183180">
    <property type="component" value="Unassembled WGS sequence"/>
</dbReference>
<proteinExistence type="predicted"/>
<dbReference type="InterPro" id="IPR036163">
    <property type="entry name" value="HMA_dom_sf"/>
</dbReference>
<dbReference type="AlphaFoldDB" id="A0A1H2H1L4"/>
<dbReference type="GO" id="GO:0005507">
    <property type="term" value="F:copper ion binding"/>
    <property type="evidence" value="ECO:0007669"/>
    <property type="project" value="InterPro"/>
</dbReference>
<dbReference type="Gene3D" id="3.30.70.100">
    <property type="match status" value="1"/>
</dbReference>
<dbReference type="FunFam" id="3.30.70.100:FF:000001">
    <property type="entry name" value="ATPase copper transporting beta"/>
    <property type="match status" value="1"/>
</dbReference>
<organism evidence="3 4">
    <name type="scientific">Gordonia westfalica</name>
    <dbReference type="NCBI Taxonomy" id="158898"/>
    <lineage>
        <taxon>Bacteria</taxon>
        <taxon>Bacillati</taxon>
        <taxon>Actinomycetota</taxon>
        <taxon>Actinomycetes</taxon>
        <taxon>Mycobacteriales</taxon>
        <taxon>Gordoniaceae</taxon>
        <taxon>Gordonia</taxon>
    </lineage>
</organism>
<dbReference type="GO" id="GO:0006825">
    <property type="term" value="P:copper ion transport"/>
    <property type="evidence" value="ECO:0007669"/>
    <property type="project" value="InterPro"/>
</dbReference>
<dbReference type="PROSITE" id="PS50846">
    <property type="entry name" value="HMA_2"/>
    <property type="match status" value="1"/>
</dbReference>
<evidence type="ECO:0000259" key="2">
    <source>
        <dbReference type="PROSITE" id="PS50846"/>
    </source>
</evidence>
<dbReference type="InterPro" id="IPR000428">
    <property type="entry name" value="Cu-bd"/>
</dbReference>
<dbReference type="RefSeq" id="WP_074848791.1">
    <property type="nucleotide sequence ID" value="NZ_FNLM01000034.1"/>
</dbReference>
<evidence type="ECO:0000256" key="1">
    <source>
        <dbReference type="ARBA" id="ARBA00022723"/>
    </source>
</evidence>
<dbReference type="PRINTS" id="PR00944">
    <property type="entry name" value="CUEXPORT"/>
</dbReference>
<dbReference type="CDD" id="cd00371">
    <property type="entry name" value="HMA"/>
    <property type="match status" value="1"/>
</dbReference>
<dbReference type="OrthoDB" id="9813965at2"/>
<reference evidence="3 4" key="1">
    <citation type="submission" date="2016-10" db="EMBL/GenBank/DDBJ databases">
        <authorList>
            <person name="de Groot N.N."/>
        </authorList>
    </citation>
    <scope>NUCLEOTIDE SEQUENCE [LARGE SCALE GENOMIC DNA]</scope>
    <source>
        <strain evidence="3 4">DSM 44215</strain>
    </source>
</reference>
<name>A0A1H2H1L4_9ACTN</name>
<keyword evidence="1" id="KW-0479">Metal-binding</keyword>
<dbReference type="InterPro" id="IPR017969">
    <property type="entry name" value="Heavy-metal-associated_CS"/>
</dbReference>
<evidence type="ECO:0000313" key="4">
    <source>
        <dbReference type="Proteomes" id="UP000183180"/>
    </source>
</evidence>
<dbReference type="Pfam" id="PF00403">
    <property type="entry name" value="HMA"/>
    <property type="match status" value="1"/>
</dbReference>